<organism evidence="1 2">
    <name type="scientific">Chitinibacter fontanus</name>
    <dbReference type="NCBI Taxonomy" id="1737446"/>
    <lineage>
        <taxon>Bacteria</taxon>
        <taxon>Pseudomonadati</taxon>
        <taxon>Pseudomonadota</taxon>
        <taxon>Betaproteobacteria</taxon>
        <taxon>Neisseriales</taxon>
        <taxon>Chitinibacteraceae</taxon>
        <taxon>Chitinibacter</taxon>
    </lineage>
</organism>
<accession>A0A7D5VBL6</accession>
<dbReference type="KEGG" id="cfon:HZU75_15505"/>
<keyword evidence="2" id="KW-1185">Reference proteome</keyword>
<dbReference type="AlphaFoldDB" id="A0A7D5VBL6"/>
<dbReference type="Pfam" id="PF07087">
    <property type="entry name" value="DUF1353"/>
    <property type="match status" value="1"/>
</dbReference>
<dbReference type="InterPro" id="IPR010767">
    <property type="entry name" value="Phage_CGC-2007_Cje0229"/>
</dbReference>
<dbReference type="RefSeq" id="WP_180306890.1">
    <property type="nucleotide sequence ID" value="NZ_CP058952.1"/>
</dbReference>
<dbReference type="EMBL" id="CP058952">
    <property type="protein sequence ID" value="QLI82816.1"/>
    <property type="molecule type" value="Genomic_DNA"/>
</dbReference>
<evidence type="ECO:0000313" key="2">
    <source>
        <dbReference type="Proteomes" id="UP000510822"/>
    </source>
</evidence>
<sequence>MRIAYKKRRNYKYVLAQYCEIQLPLVLEQEIRTRFINLTQSGSLQLAQHYAWDGASGPMPDLPSVMRASLVHDALYQLMREGKLPDSYRKQADQILRNLCIADGMNVVLANWVYYCVRSFGRSFVQSDLKWLKSKDTQPGMTTKSSIENI</sequence>
<evidence type="ECO:0000313" key="1">
    <source>
        <dbReference type="EMBL" id="QLI82816.1"/>
    </source>
</evidence>
<name>A0A7D5VBL6_9NEIS</name>
<reference evidence="1 2" key="1">
    <citation type="journal article" date="2016" name="Int. J. Syst. Evol. Microbiol.">
        <title>Chitinibacter fontanus sp. nov., isolated from a spring.</title>
        <authorList>
            <person name="Sheu S.Y."/>
            <person name="Li Y.S."/>
            <person name="Young C.C."/>
            <person name="Chen W.M."/>
        </authorList>
    </citation>
    <scope>NUCLEOTIDE SEQUENCE [LARGE SCALE GENOMIC DNA]</scope>
    <source>
        <strain evidence="1 2">STM-7</strain>
    </source>
</reference>
<protein>
    <submittedName>
        <fullName evidence="1">DUF1353 domain-containing protein</fullName>
    </submittedName>
</protein>
<dbReference type="Proteomes" id="UP000510822">
    <property type="component" value="Chromosome"/>
</dbReference>
<gene>
    <name evidence="1" type="ORF">HZU75_15505</name>
</gene>
<proteinExistence type="predicted"/>